<keyword evidence="2" id="KW-1003">Cell membrane</keyword>
<evidence type="ECO:0000256" key="6">
    <source>
        <dbReference type="ARBA" id="ARBA00038076"/>
    </source>
</evidence>
<evidence type="ECO:0000259" key="9">
    <source>
        <dbReference type="Pfam" id="PF12704"/>
    </source>
</evidence>
<dbReference type="Pfam" id="PF02687">
    <property type="entry name" value="FtsX"/>
    <property type="match status" value="2"/>
</dbReference>
<dbReference type="Pfam" id="PF12704">
    <property type="entry name" value="MacB_PCD"/>
    <property type="match status" value="2"/>
</dbReference>
<evidence type="ECO:0000256" key="5">
    <source>
        <dbReference type="ARBA" id="ARBA00023136"/>
    </source>
</evidence>
<gene>
    <name evidence="10" type="ORF">JK359_12305</name>
</gene>
<evidence type="ECO:0000256" key="3">
    <source>
        <dbReference type="ARBA" id="ARBA00022692"/>
    </source>
</evidence>
<protein>
    <submittedName>
        <fullName evidence="10">ABC transporter permease</fullName>
    </submittedName>
</protein>
<feature type="transmembrane region" description="Helical" evidence="7">
    <location>
        <begin position="415"/>
        <end position="435"/>
    </location>
</feature>
<keyword evidence="3 7" id="KW-0812">Transmembrane</keyword>
<evidence type="ECO:0000259" key="8">
    <source>
        <dbReference type="Pfam" id="PF02687"/>
    </source>
</evidence>
<keyword evidence="5 7" id="KW-0472">Membrane</keyword>
<dbReference type="PANTHER" id="PTHR30572:SF4">
    <property type="entry name" value="ABC TRANSPORTER PERMEASE YTRF"/>
    <property type="match status" value="1"/>
</dbReference>
<feature type="transmembrane region" description="Helical" evidence="7">
    <location>
        <begin position="265"/>
        <end position="297"/>
    </location>
</feature>
<reference evidence="10" key="1">
    <citation type="submission" date="2021-01" db="EMBL/GenBank/DDBJ databases">
        <title>WGS of actinomycetes isolated from Thailand.</title>
        <authorList>
            <person name="Thawai C."/>
        </authorList>
    </citation>
    <scope>NUCLEOTIDE SEQUENCE</scope>
    <source>
        <strain evidence="10">RCU-197</strain>
    </source>
</reference>
<dbReference type="GO" id="GO:0005886">
    <property type="term" value="C:plasma membrane"/>
    <property type="evidence" value="ECO:0007669"/>
    <property type="project" value="UniProtKB-SubCell"/>
</dbReference>
<feature type="transmembrane region" description="Helical" evidence="7">
    <location>
        <begin position="370"/>
        <end position="389"/>
    </location>
</feature>
<comment type="similarity">
    <text evidence="6">Belongs to the ABC-4 integral membrane protein family.</text>
</comment>
<feature type="transmembrane region" description="Helical" evidence="7">
    <location>
        <begin position="819"/>
        <end position="838"/>
    </location>
</feature>
<keyword evidence="4 7" id="KW-1133">Transmembrane helix</keyword>
<evidence type="ECO:0000313" key="10">
    <source>
        <dbReference type="EMBL" id="MBL1082753.1"/>
    </source>
</evidence>
<feature type="transmembrane region" description="Helical" evidence="7">
    <location>
        <begin position="724"/>
        <end position="748"/>
    </location>
</feature>
<keyword evidence="11" id="KW-1185">Reference proteome</keyword>
<feature type="transmembrane region" description="Helical" evidence="7">
    <location>
        <begin position="494"/>
        <end position="518"/>
    </location>
</feature>
<feature type="transmembrane region" description="Helical" evidence="7">
    <location>
        <begin position="441"/>
        <end position="468"/>
    </location>
</feature>
<feature type="domain" description="MacB-like periplasmic core" evidence="9">
    <location>
        <begin position="20"/>
        <end position="238"/>
    </location>
</feature>
<dbReference type="InterPro" id="IPR003838">
    <property type="entry name" value="ABC3_permease_C"/>
</dbReference>
<name>A0A937JPS7_9ACTN</name>
<evidence type="ECO:0000256" key="2">
    <source>
        <dbReference type="ARBA" id="ARBA00022475"/>
    </source>
</evidence>
<sequence>MNASLRLSLNSLRAHRRRFAGTFLAVFLGVAFLTGTLVMGDTLRASFGSMFGEATSGTDAVVRGADAITAPGEAQGVRRPVSISLVRSIERVPGVAAAAPQIQGAGQLVGADGEPVGGQGPPTLAGNWITDRDLNPYRIAEGRAPAGPGEVVVNRGAAAKGGLEIGDTTVLRTPDPVRVTVVGLATFGGQDGMAQVTFTGMTRADAEKYLTERPGQATSIQVRAADGVSQRELVRRLAPVLPKGVEAITGQQSARENTDMISSQFLTVFTAFLLVFSGVALLVATFSIHNTFAIVVAQRTRENALLRALGAARGQVTAAALAEAAVVALTASAAGLAGGTGVAAGLQALFPAIGFPFPEGALVIRTPSMVLPLAVGLVVCLGSALLPAVRAGRTAPLAALRETAVDTSGASRSRAITGTALAVLALTATLSGVLASPSLRLAGAGALLALAAFVVLGPVVATTAVRLLGGPLDRLRGVTGALARRNALRSPKRTAATASALMTGVAVVSLFTVFGASLKATMDQTVSRSFAGDVAVSTPSFGAGGSGLSPRLAPALARLPEVDTAVGLGKAVAEVDGAGRELTVTDPAALARAFDLGTVTGSLRGLGSDGLALTRTEADRQHLRPGDTARLTFTDGRTDTFTVRAVYGPSQLVGDYVITRSAWAPHRTQDSDRLIAVTFGRGVGAGAGEAAVKRAAARYGNPEVQTREEYARSSAGGIDMMLTLVYALLALAVVIALLGIANTLTLAVHERTRELGLLRAVGQTRAQLRAMVRWESVLVAAFGTVGGLGLGAFLGWALVKASDGVSDSAFVFALPPLRLTLVALVGLTAGVLAALRPARRAARLDVLRAVAAE</sequence>
<evidence type="ECO:0000256" key="4">
    <source>
        <dbReference type="ARBA" id="ARBA00022989"/>
    </source>
</evidence>
<accession>A0A937JPS7</accession>
<comment type="caution">
    <text evidence="10">The sequence shown here is derived from an EMBL/GenBank/DDBJ whole genome shotgun (WGS) entry which is preliminary data.</text>
</comment>
<dbReference type="InterPro" id="IPR050250">
    <property type="entry name" value="Macrolide_Exporter_MacB"/>
</dbReference>
<evidence type="ECO:0000256" key="7">
    <source>
        <dbReference type="SAM" id="Phobius"/>
    </source>
</evidence>
<evidence type="ECO:0000313" key="11">
    <source>
        <dbReference type="Proteomes" id="UP000661858"/>
    </source>
</evidence>
<feature type="domain" description="ABC3 transporter permease C-terminal" evidence="8">
    <location>
        <begin position="275"/>
        <end position="395"/>
    </location>
</feature>
<feature type="transmembrane region" description="Helical" evidence="7">
    <location>
        <begin position="318"/>
        <end position="350"/>
    </location>
</feature>
<feature type="domain" description="ABC3 transporter permease C-terminal" evidence="8">
    <location>
        <begin position="727"/>
        <end position="845"/>
    </location>
</feature>
<dbReference type="PANTHER" id="PTHR30572">
    <property type="entry name" value="MEMBRANE COMPONENT OF TRANSPORTER-RELATED"/>
    <property type="match status" value="1"/>
</dbReference>
<feature type="domain" description="MacB-like periplasmic core" evidence="9">
    <location>
        <begin position="494"/>
        <end position="693"/>
    </location>
</feature>
<organism evidence="10 11">
    <name type="scientific">Streptomyces actinomycinicus</name>
    <dbReference type="NCBI Taxonomy" id="1695166"/>
    <lineage>
        <taxon>Bacteria</taxon>
        <taxon>Bacillati</taxon>
        <taxon>Actinomycetota</taxon>
        <taxon>Actinomycetes</taxon>
        <taxon>Kitasatosporales</taxon>
        <taxon>Streptomycetaceae</taxon>
        <taxon>Streptomyces</taxon>
    </lineage>
</organism>
<dbReference type="RefSeq" id="WP_201834955.1">
    <property type="nucleotide sequence ID" value="NZ_JAERRK010000005.1"/>
</dbReference>
<dbReference type="EMBL" id="JAERRK010000005">
    <property type="protein sequence ID" value="MBL1082753.1"/>
    <property type="molecule type" value="Genomic_DNA"/>
</dbReference>
<dbReference type="GO" id="GO:0022857">
    <property type="term" value="F:transmembrane transporter activity"/>
    <property type="evidence" value="ECO:0007669"/>
    <property type="project" value="TreeGrafter"/>
</dbReference>
<dbReference type="AlphaFoldDB" id="A0A937JPS7"/>
<dbReference type="InterPro" id="IPR025857">
    <property type="entry name" value="MacB_PCD"/>
</dbReference>
<proteinExistence type="inferred from homology"/>
<comment type="subcellular location">
    <subcellularLocation>
        <location evidence="1">Cell membrane</location>
        <topology evidence="1">Multi-pass membrane protein</topology>
    </subcellularLocation>
</comment>
<evidence type="ECO:0000256" key="1">
    <source>
        <dbReference type="ARBA" id="ARBA00004651"/>
    </source>
</evidence>
<dbReference type="Proteomes" id="UP000661858">
    <property type="component" value="Unassembled WGS sequence"/>
</dbReference>
<feature type="transmembrane region" description="Helical" evidence="7">
    <location>
        <begin position="777"/>
        <end position="799"/>
    </location>
</feature>